<accession>A0A1X7TF20</accession>
<dbReference type="InParanoid" id="A0A1X7TF20"/>
<reference evidence="2" key="1">
    <citation type="submission" date="2017-05" db="UniProtKB">
        <authorList>
            <consortium name="EnsemblMetazoa"/>
        </authorList>
    </citation>
    <scope>IDENTIFICATION</scope>
</reference>
<dbReference type="SUPFAM" id="SSF50965">
    <property type="entry name" value="Galactose oxidase, central domain"/>
    <property type="match status" value="1"/>
</dbReference>
<keyword evidence="1" id="KW-0175">Coiled coil</keyword>
<feature type="coiled-coil region" evidence="1">
    <location>
        <begin position="458"/>
        <end position="541"/>
    </location>
</feature>
<evidence type="ECO:0000256" key="1">
    <source>
        <dbReference type="SAM" id="Coils"/>
    </source>
</evidence>
<evidence type="ECO:0000313" key="2">
    <source>
        <dbReference type="EnsemblMetazoa" id="Aqu2.1.13098_001"/>
    </source>
</evidence>
<dbReference type="InterPro" id="IPR011043">
    <property type="entry name" value="Gal_Oxase/kelch_b-propeller"/>
</dbReference>
<sequence length="581" mass="66039">MSGKSFKIRAEHKAPVIGKSLYLWAGSQLNLPKVHDSLQKRELTSTVDVYQLSTADWSSHLTRGTPPLGVIAYSCTTSHSNIYYFGGWCGHDHCYHNMLNVLNTIKMEWTSCSNAEQSLMKKGYGGMISVEFDGAEYLVIIGGKGSTPTVYHPQFQYDQIKDGVVRTNEQLLYNVSTEQFTVPSISGQCCLPTDSFIIEKITTTGNRGVMFGGIVAVNGDGTTSTNSVYIFSVTHSIINWEILKPGAIPNEGLWSMERCYHASAIINGDSTSPTLVVIGGTKRNQLVNECLLFDSITTGQYSCRKIRLPESVTGRYYHSLTAVTMSPHCVWLVIVGGCKEFEWKDVGGGKKEPWITYITDTNRLIMIIELVYSEAGEWIVQSVLDGNYPTSKNYQEKYQSYSKTRTWWMDQLIENPTEREMKLQRYIQSLHEDLQVAHESKVSLQEALVEANKQVKGDDFMRSVLEEMRQEKEKLIEEKQIITEDNEKLKLKVSNNEVFITEILKEKTQIEEKKQIITEDYEKLKLKIAELLEEKEEQYLKEKQIIIDDNQNLISEKDKVIAKLTSQVEEQSQNEKQIITG</sequence>
<dbReference type="OrthoDB" id="432528at2759"/>
<protein>
    <submittedName>
        <fullName evidence="2">Uncharacterized protein</fullName>
    </submittedName>
</protein>
<dbReference type="InterPro" id="IPR015915">
    <property type="entry name" value="Kelch-typ_b-propeller"/>
</dbReference>
<dbReference type="EnsemblMetazoa" id="Aqu2.1.13098_001">
    <property type="protein sequence ID" value="Aqu2.1.13098_001"/>
    <property type="gene ID" value="Aqu2.1.13098"/>
</dbReference>
<organism evidence="2">
    <name type="scientific">Amphimedon queenslandica</name>
    <name type="common">Sponge</name>
    <dbReference type="NCBI Taxonomy" id="400682"/>
    <lineage>
        <taxon>Eukaryota</taxon>
        <taxon>Metazoa</taxon>
        <taxon>Porifera</taxon>
        <taxon>Demospongiae</taxon>
        <taxon>Heteroscleromorpha</taxon>
        <taxon>Haplosclerida</taxon>
        <taxon>Niphatidae</taxon>
        <taxon>Amphimedon</taxon>
    </lineage>
</organism>
<name>A0A1X7TF20_AMPQE</name>
<dbReference type="PANTHER" id="PTHR23244">
    <property type="entry name" value="KELCH REPEAT DOMAIN"/>
    <property type="match status" value="1"/>
</dbReference>
<proteinExistence type="predicted"/>
<dbReference type="Gene3D" id="2.120.10.80">
    <property type="entry name" value="Kelch-type beta propeller"/>
    <property type="match status" value="2"/>
</dbReference>
<dbReference type="AlphaFoldDB" id="A0A1X7TF20"/>